<reference evidence="1 2" key="1">
    <citation type="submission" date="2019-04" db="EMBL/GenBank/DDBJ databases">
        <title>Microbes associate with the intestines of laboratory mice.</title>
        <authorList>
            <person name="Navarre W."/>
            <person name="Wong E."/>
            <person name="Huang K."/>
            <person name="Tropini C."/>
            <person name="Ng K."/>
            <person name="Yu B."/>
        </authorList>
    </citation>
    <scope>NUCLEOTIDE SEQUENCE [LARGE SCALE GENOMIC DNA]</scope>
    <source>
        <strain evidence="1 2">NM50_B9-20</strain>
    </source>
</reference>
<comment type="caution">
    <text evidence="1">The sequence shown here is derived from an EMBL/GenBank/DDBJ whole genome shotgun (WGS) entry which is preliminary data.</text>
</comment>
<dbReference type="RefSeq" id="WP_136008270.1">
    <property type="nucleotide sequence ID" value="NZ_SRYR01000018.1"/>
</dbReference>
<gene>
    <name evidence="1" type="ORF">E5347_16215</name>
</gene>
<evidence type="ECO:0000313" key="1">
    <source>
        <dbReference type="EMBL" id="TGY39943.1"/>
    </source>
</evidence>
<dbReference type="Proteomes" id="UP000306888">
    <property type="component" value="Unassembled WGS sequence"/>
</dbReference>
<accession>A0A4S2DGI0</accession>
<dbReference type="AlphaFoldDB" id="A0A4S2DGI0"/>
<name>A0A4S2DGI0_9CLOT</name>
<sequence>MAESSLKIDDDYCKEVAEYFSKQGGYLDEYVKQYITILQGIKKDAIKGGDVAKALDAYIQYAKKLENQIGNISANAQQQAKNFIKAVDDADQYLF</sequence>
<protein>
    <recommendedName>
        <fullName evidence="3">LXG domain-containing protein</fullName>
    </recommendedName>
</protein>
<evidence type="ECO:0000313" key="2">
    <source>
        <dbReference type="Proteomes" id="UP000306888"/>
    </source>
</evidence>
<dbReference type="EMBL" id="SRYR01000018">
    <property type="protein sequence ID" value="TGY39943.1"/>
    <property type="molecule type" value="Genomic_DNA"/>
</dbReference>
<organism evidence="1 2">
    <name type="scientific">Clostridium sartagoforme</name>
    <dbReference type="NCBI Taxonomy" id="84031"/>
    <lineage>
        <taxon>Bacteria</taxon>
        <taxon>Bacillati</taxon>
        <taxon>Bacillota</taxon>
        <taxon>Clostridia</taxon>
        <taxon>Eubacteriales</taxon>
        <taxon>Clostridiaceae</taxon>
        <taxon>Clostridium</taxon>
    </lineage>
</organism>
<dbReference type="OrthoDB" id="2064968at2"/>
<proteinExistence type="predicted"/>
<keyword evidence="2" id="KW-1185">Reference proteome</keyword>
<evidence type="ECO:0008006" key="3">
    <source>
        <dbReference type="Google" id="ProtNLM"/>
    </source>
</evidence>